<feature type="compositionally biased region" description="Polar residues" evidence="1">
    <location>
        <begin position="1"/>
        <end position="10"/>
    </location>
</feature>
<evidence type="ECO:0000256" key="1">
    <source>
        <dbReference type="SAM" id="MobiDB-lite"/>
    </source>
</evidence>
<comment type="caution">
    <text evidence="2">The sequence shown here is derived from an EMBL/GenBank/DDBJ whole genome shotgun (WGS) entry which is preliminary data.</text>
</comment>
<dbReference type="AlphaFoldDB" id="A0A843TYV4"/>
<feature type="non-terminal residue" evidence="2">
    <location>
        <position position="176"/>
    </location>
</feature>
<dbReference type="Proteomes" id="UP000652761">
    <property type="component" value="Unassembled WGS sequence"/>
</dbReference>
<organism evidence="2 3">
    <name type="scientific">Colocasia esculenta</name>
    <name type="common">Wild taro</name>
    <name type="synonym">Arum esculentum</name>
    <dbReference type="NCBI Taxonomy" id="4460"/>
    <lineage>
        <taxon>Eukaryota</taxon>
        <taxon>Viridiplantae</taxon>
        <taxon>Streptophyta</taxon>
        <taxon>Embryophyta</taxon>
        <taxon>Tracheophyta</taxon>
        <taxon>Spermatophyta</taxon>
        <taxon>Magnoliopsida</taxon>
        <taxon>Liliopsida</taxon>
        <taxon>Araceae</taxon>
        <taxon>Aroideae</taxon>
        <taxon>Colocasieae</taxon>
        <taxon>Colocasia</taxon>
    </lineage>
</organism>
<evidence type="ECO:0000313" key="3">
    <source>
        <dbReference type="Proteomes" id="UP000652761"/>
    </source>
</evidence>
<feature type="region of interest" description="Disordered" evidence="1">
    <location>
        <begin position="1"/>
        <end position="45"/>
    </location>
</feature>
<accession>A0A843TYV4</accession>
<gene>
    <name evidence="2" type="ORF">Taro_007392</name>
</gene>
<protein>
    <submittedName>
        <fullName evidence="2">Uncharacterized protein</fullName>
    </submittedName>
</protein>
<feature type="compositionally biased region" description="Polar residues" evidence="1">
    <location>
        <begin position="32"/>
        <end position="42"/>
    </location>
</feature>
<dbReference type="EMBL" id="NMUH01000232">
    <property type="protein sequence ID" value="MQL75037.1"/>
    <property type="molecule type" value="Genomic_DNA"/>
</dbReference>
<evidence type="ECO:0000313" key="2">
    <source>
        <dbReference type="EMBL" id="MQL75037.1"/>
    </source>
</evidence>
<keyword evidence="3" id="KW-1185">Reference proteome</keyword>
<sequence length="176" mass="19356">VTSREGSLSENADRSEQLPTINSVADLGYPSFSLTDTRSQENMNDKGSVLPPASDGWSIASVAFAATPDPSEHLQALCLSNEAELSHVDQLYCLEKEIPDEVKPVDSKNETVNQMKGPGSEQSHFPSCTDLGNQINRGKNPYALSVLRLVEMKLDGREVKDKSYEMSEIKVVAIWR</sequence>
<feature type="non-terminal residue" evidence="2">
    <location>
        <position position="1"/>
    </location>
</feature>
<reference evidence="2" key="1">
    <citation type="submission" date="2017-07" db="EMBL/GenBank/DDBJ databases">
        <title>Taro Niue Genome Assembly and Annotation.</title>
        <authorList>
            <person name="Atibalentja N."/>
            <person name="Keating K."/>
            <person name="Fields C.J."/>
        </authorList>
    </citation>
    <scope>NUCLEOTIDE SEQUENCE</scope>
    <source>
        <strain evidence="2">Niue_2</strain>
        <tissue evidence="2">Leaf</tissue>
    </source>
</reference>
<proteinExistence type="predicted"/>
<name>A0A843TYV4_COLES</name>
<dbReference type="OrthoDB" id="10065496at2759"/>